<feature type="domain" description="Azaphilone pigments biosynthesis cluster protein L N-terminal" evidence="1">
    <location>
        <begin position="6"/>
        <end position="185"/>
    </location>
</feature>
<gene>
    <name evidence="2" type="ORF">TSTA_125090</name>
</gene>
<evidence type="ECO:0000313" key="2">
    <source>
        <dbReference type="EMBL" id="EED18791.1"/>
    </source>
</evidence>
<dbReference type="GeneID" id="8100288"/>
<reference evidence="3" key="1">
    <citation type="journal article" date="2015" name="Genome Announc.">
        <title>Genome sequence of the AIDS-associated pathogen Penicillium marneffei (ATCC18224) and its near taxonomic relative Talaromyces stipitatus (ATCC10500).</title>
        <authorList>
            <person name="Nierman W.C."/>
            <person name="Fedorova-Abrams N.D."/>
            <person name="Andrianopoulos A."/>
        </authorList>
    </citation>
    <scope>NUCLEOTIDE SEQUENCE [LARGE SCALE GENOMIC DNA]</scope>
    <source>
        <strain evidence="3">ATCC 10500 / CBS 375.48 / QM 6759 / NRRL 1006</strain>
    </source>
</reference>
<keyword evidence="3" id="KW-1185">Reference proteome</keyword>
<organism evidence="2 3">
    <name type="scientific">Talaromyces stipitatus (strain ATCC 10500 / CBS 375.48 / QM 6759 / NRRL 1006)</name>
    <name type="common">Penicillium stipitatum</name>
    <dbReference type="NCBI Taxonomy" id="441959"/>
    <lineage>
        <taxon>Eukaryota</taxon>
        <taxon>Fungi</taxon>
        <taxon>Dikarya</taxon>
        <taxon>Ascomycota</taxon>
        <taxon>Pezizomycotina</taxon>
        <taxon>Eurotiomycetes</taxon>
        <taxon>Eurotiomycetidae</taxon>
        <taxon>Eurotiales</taxon>
        <taxon>Trichocomaceae</taxon>
        <taxon>Talaromyces</taxon>
        <taxon>Talaromyces sect. Talaromyces</taxon>
    </lineage>
</organism>
<dbReference type="STRING" id="441959.B8MCH5"/>
<dbReference type="InParanoid" id="B8MCH5"/>
<dbReference type="OMA" id="ILCKDAC"/>
<dbReference type="AlphaFoldDB" id="B8MCH5"/>
<dbReference type="VEuPathDB" id="FungiDB:TSTA_125090"/>
<protein>
    <recommendedName>
        <fullName evidence="1">Azaphilone pigments biosynthesis cluster protein L N-terminal domain-containing protein</fullName>
    </recommendedName>
</protein>
<dbReference type="EMBL" id="EQ962655">
    <property type="protein sequence ID" value="EED18791.1"/>
    <property type="molecule type" value="Genomic_DNA"/>
</dbReference>
<evidence type="ECO:0000259" key="1">
    <source>
        <dbReference type="Pfam" id="PF17111"/>
    </source>
</evidence>
<accession>B8MCH5</accession>
<proteinExistence type="predicted"/>
<dbReference type="InterPro" id="IPR031348">
    <property type="entry name" value="PigL_N"/>
</dbReference>
<dbReference type="HOGENOM" id="CLU_079927_0_0_1"/>
<dbReference type="Proteomes" id="UP000001745">
    <property type="component" value="Unassembled WGS sequence"/>
</dbReference>
<dbReference type="PhylomeDB" id="B8MCH5"/>
<dbReference type="OrthoDB" id="432483at2759"/>
<dbReference type="RefSeq" id="XP_002482783.1">
    <property type="nucleotide sequence ID" value="XM_002482738.1"/>
</dbReference>
<name>B8MCH5_TALSN</name>
<evidence type="ECO:0000313" key="3">
    <source>
        <dbReference type="Proteomes" id="UP000001745"/>
    </source>
</evidence>
<dbReference type="eggNOG" id="ENOG502S5KB">
    <property type="taxonomic scope" value="Eukaryota"/>
</dbReference>
<dbReference type="Pfam" id="PF17111">
    <property type="entry name" value="PigL_N"/>
    <property type="match status" value="1"/>
</dbReference>
<sequence length="295" mass="32947">MEDGLSAAALLGATTTTLQQVQSLYTTIDNTRAAPDALQSIKSDLQAITLVLHNTACTWPCDSPQSVAIAAEVTATLGNCSRICTDFQVLLTRWEFYSVENNTFWMNQWRQSFSGQERTAAFKGQLNLCKDTLAVALSTVSIELTPRTPFSIAKLRRQEELMSEIKEMSLKQNETVLQKEIDRADSERTETENALREYSIEGSNRSSEESKKTEWNLLKDIQQRQELNDAFRRVCEQSLAITMSARKGPKTEDLTKLHPPQILTGVNTSTEATPLVYPHFGKKNNTTMGRATCAA</sequence>